<evidence type="ECO:0000313" key="2">
    <source>
        <dbReference type="EMBL" id="CAE7032134.1"/>
    </source>
</evidence>
<feature type="compositionally biased region" description="Acidic residues" evidence="1">
    <location>
        <begin position="255"/>
        <end position="264"/>
    </location>
</feature>
<reference evidence="2" key="1">
    <citation type="submission" date="2021-02" db="EMBL/GenBank/DDBJ databases">
        <authorList>
            <person name="Dougan E. K."/>
            <person name="Rhodes N."/>
            <person name="Thang M."/>
            <person name="Chan C."/>
        </authorList>
    </citation>
    <scope>NUCLEOTIDE SEQUENCE</scope>
</reference>
<protein>
    <submittedName>
        <fullName evidence="2">Uncharacterized protein</fullName>
    </submittedName>
</protein>
<feature type="region of interest" description="Disordered" evidence="1">
    <location>
        <begin position="330"/>
        <end position="365"/>
    </location>
</feature>
<evidence type="ECO:0000256" key="1">
    <source>
        <dbReference type="SAM" id="MobiDB-lite"/>
    </source>
</evidence>
<feature type="region of interest" description="Disordered" evidence="1">
    <location>
        <begin position="192"/>
        <end position="264"/>
    </location>
</feature>
<dbReference type="Proteomes" id="UP000604046">
    <property type="component" value="Unassembled WGS sequence"/>
</dbReference>
<feature type="compositionally biased region" description="Low complexity" evidence="1">
    <location>
        <begin position="336"/>
        <end position="347"/>
    </location>
</feature>
<evidence type="ECO:0000313" key="3">
    <source>
        <dbReference type="Proteomes" id="UP000604046"/>
    </source>
</evidence>
<dbReference type="AlphaFoldDB" id="A0A812IEA0"/>
<keyword evidence="3" id="KW-1185">Reference proteome</keyword>
<organism evidence="2 3">
    <name type="scientific">Symbiodinium natans</name>
    <dbReference type="NCBI Taxonomy" id="878477"/>
    <lineage>
        <taxon>Eukaryota</taxon>
        <taxon>Sar</taxon>
        <taxon>Alveolata</taxon>
        <taxon>Dinophyceae</taxon>
        <taxon>Suessiales</taxon>
        <taxon>Symbiodiniaceae</taxon>
        <taxon>Symbiodinium</taxon>
    </lineage>
</organism>
<comment type="caution">
    <text evidence="2">The sequence shown here is derived from an EMBL/GenBank/DDBJ whole genome shotgun (WGS) entry which is preliminary data.</text>
</comment>
<gene>
    <name evidence="2" type="ORF">SNAT2548_LOCUS3883</name>
</gene>
<dbReference type="EMBL" id="CAJNDS010000236">
    <property type="protein sequence ID" value="CAE7032134.1"/>
    <property type="molecule type" value="Genomic_DNA"/>
</dbReference>
<proteinExistence type="predicted"/>
<sequence length="481" mass="52452">MPITLLHEQPRLPGIQLHRNLLAAFLEIVGLYASPTATVQADVLLAFEVFSSARPRRHVVRQYAWLTAVSSRAGALKADQVFVLAEISEPFQFGAGPGRFDNMLLDLAFEKYVDCQKDYLPVPAGERRVGRLQTLLSDAFAFHLLSLFDDENMSPSTVVINKLLFQDISPKQVRVTGLDTSFQQAVVTVDGDAGQDDSEVAGEPLMEPGQPEEYDDARAGDGVDFLSLLDDGAGPDLPPTKRRRTRRTSMQPPGEEGDVQETDILDDPQLQAILGPKQIAELKKAVEVCSAIEVPEQTWMSTRASADSDSDILEECHVDCDVEEQEHGAACSTRTSSAPASGSAASADVGRPGPSEPVSRAAAAGSSGVVHDWQLLSTEEDGSRVEVKYGGHGTTFCTVRRVFRGVVEELGAANLLVKHATGQESLRAVCRKHKKCECWISNTHHSDLLLQWLRVAHKESPDSHARLSLELRRSIGMKVRA</sequence>
<accession>A0A812IEA0</accession>
<dbReference type="OrthoDB" id="421031at2759"/>
<name>A0A812IEA0_9DINO</name>